<dbReference type="InterPro" id="IPR009057">
    <property type="entry name" value="Homeodomain-like_sf"/>
</dbReference>
<dbReference type="STRING" id="1070870.SAMN05444351_4595"/>
<evidence type="ECO:0000256" key="2">
    <source>
        <dbReference type="ARBA" id="ARBA00023125"/>
    </source>
</evidence>
<evidence type="ECO:0000256" key="1">
    <source>
        <dbReference type="ARBA" id="ARBA00023015"/>
    </source>
</evidence>
<dbReference type="PANTHER" id="PTHR46796">
    <property type="entry name" value="HTH-TYPE TRANSCRIPTIONAL ACTIVATOR RHAS-RELATED"/>
    <property type="match status" value="1"/>
</dbReference>
<name>A0A1M5S9B5_9ACTN</name>
<dbReference type="EMBL" id="FQVX01000008">
    <property type="protein sequence ID" value="SHH35089.1"/>
    <property type="molecule type" value="Genomic_DNA"/>
</dbReference>
<dbReference type="Proteomes" id="UP000184471">
    <property type="component" value="Unassembled WGS sequence"/>
</dbReference>
<dbReference type="SUPFAM" id="SSF51215">
    <property type="entry name" value="Regulatory protein AraC"/>
    <property type="match status" value="1"/>
</dbReference>
<accession>A0A1M5S9B5</accession>
<reference evidence="5 6" key="1">
    <citation type="submission" date="2016-11" db="EMBL/GenBank/DDBJ databases">
        <authorList>
            <person name="Jaros S."/>
            <person name="Januszkiewicz K."/>
            <person name="Wedrychowicz H."/>
        </authorList>
    </citation>
    <scope>NUCLEOTIDE SEQUENCE [LARGE SCALE GENOMIC DNA]</scope>
    <source>
        <strain evidence="5 6">DSM 45408</strain>
    </source>
</reference>
<feature type="domain" description="HTH araC/xylS-type" evidence="4">
    <location>
        <begin position="173"/>
        <end position="270"/>
    </location>
</feature>
<protein>
    <submittedName>
        <fullName evidence="5">Transcriptional regulator, AraC family</fullName>
    </submittedName>
</protein>
<evidence type="ECO:0000256" key="3">
    <source>
        <dbReference type="ARBA" id="ARBA00023163"/>
    </source>
</evidence>
<keyword evidence="3" id="KW-0804">Transcription</keyword>
<evidence type="ECO:0000313" key="5">
    <source>
        <dbReference type="EMBL" id="SHH35089.1"/>
    </source>
</evidence>
<dbReference type="AlphaFoldDB" id="A0A1M5S9B5"/>
<dbReference type="GO" id="GO:0003700">
    <property type="term" value="F:DNA-binding transcription factor activity"/>
    <property type="evidence" value="ECO:0007669"/>
    <property type="project" value="InterPro"/>
</dbReference>
<dbReference type="Pfam" id="PF12833">
    <property type="entry name" value="HTH_18"/>
    <property type="match status" value="1"/>
</dbReference>
<dbReference type="PROSITE" id="PS01124">
    <property type="entry name" value="HTH_ARAC_FAMILY_2"/>
    <property type="match status" value="1"/>
</dbReference>
<dbReference type="SUPFAM" id="SSF46689">
    <property type="entry name" value="Homeodomain-like"/>
    <property type="match status" value="2"/>
</dbReference>
<keyword evidence="2" id="KW-0238">DNA-binding</keyword>
<evidence type="ECO:0000259" key="4">
    <source>
        <dbReference type="PROSITE" id="PS01124"/>
    </source>
</evidence>
<sequence>MARFLYVPDVAADVVAWRPAVPGLTEVFHARFTDHVYPAHTHDAWTLLLVDDGAVRYDLDRHPHGASAAAVTLLPPGVPHDGRSQFPGGFRKRVLYLEPATLGEERVGRAVDRPAFADPVLRDRVSRLHAALTPATEDLEAASRLAFVVERLGRHLDRAVTPPDPVRDDRVADRLRDLLDARLVEGLPLEAAAADLGVSATHLVRAFTRRHGLPPHRYLTGRRVDRARRLLLAGMPPADVAQAVGFHDQAHLTRHFRRMLATTPAAYARSA</sequence>
<proteinExistence type="predicted"/>
<dbReference type="SMART" id="SM00342">
    <property type="entry name" value="HTH_ARAC"/>
    <property type="match status" value="1"/>
</dbReference>
<keyword evidence="1" id="KW-0805">Transcription regulation</keyword>
<keyword evidence="6" id="KW-1185">Reference proteome</keyword>
<dbReference type="PANTHER" id="PTHR46796:SF2">
    <property type="entry name" value="TRANSCRIPTIONAL REGULATORY PROTEIN"/>
    <property type="match status" value="1"/>
</dbReference>
<gene>
    <name evidence="5" type="ORF">SAMN05444351_4595</name>
</gene>
<dbReference type="Gene3D" id="1.10.10.60">
    <property type="entry name" value="Homeodomain-like"/>
    <property type="match status" value="1"/>
</dbReference>
<organism evidence="5 6">
    <name type="scientific">Geodermatophilus nigrescens</name>
    <dbReference type="NCBI Taxonomy" id="1070870"/>
    <lineage>
        <taxon>Bacteria</taxon>
        <taxon>Bacillati</taxon>
        <taxon>Actinomycetota</taxon>
        <taxon>Actinomycetes</taxon>
        <taxon>Geodermatophilales</taxon>
        <taxon>Geodermatophilaceae</taxon>
        <taxon>Geodermatophilus</taxon>
    </lineage>
</organism>
<dbReference type="InterPro" id="IPR018060">
    <property type="entry name" value="HTH_AraC"/>
</dbReference>
<evidence type="ECO:0000313" key="6">
    <source>
        <dbReference type="Proteomes" id="UP000184471"/>
    </source>
</evidence>
<dbReference type="InterPro" id="IPR050204">
    <property type="entry name" value="AraC_XylS_family_regulators"/>
</dbReference>
<dbReference type="InterPro" id="IPR037923">
    <property type="entry name" value="HTH-like"/>
</dbReference>
<dbReference type="GO" id="GO:0043565">
    <property type="term" value="F:sequence-specific DNA binding"/>
    <property type="evidence" value="ECO:0007669"/>
    <property type="project" value="InterPro"/>
</dbReference>
<dbReference type="InterPro" id="IPR003313">
    <property type="entry name" value="AraC-bd"/>
</dbReference>
<dbReference type="Pfam" id="PF02311">
    <property type="entry name" value="AraC_binding"/>
    <property type="match status" value="1"/>
</dbReference>